<gene>
    <name evidence="3" type="primary">PINX1</name>
    <name evidence="3" type="ORF">HK097_001150</name>
</gene>
<dbReference type="PROSITE" id="PS50174">
    <property type="entry name" value="G_PATCH"/>
    <property type="match status" value="1"/>
</dbReference>
<feature type="region of interest" description="Disordered" evidence="1">
    <location>
        <begin position="146"/>
        <end position="177"/>
    </location>
</feature>
<protein>
    <submittedName>
        <fullName evidence="3">PIN2/TERF1-interacting telomerase inhibitor 1</fullName>
    </submittedName>
</protein>
<reference evidence="3" key="1">
    <citation type="submission" date="2020-05" db="EMBL/GenBank/DDBJ databases">
        <title>Phylogenomic resolution of chytrid fungi.</title>
        <authorList>
            <person name="Stajich J.E."/>
            <person name="Amses K."/>
            <person name="Simmons R."/>
            <person name="Seto K."/>
            <person name="Myers J."/>
            <person name="Bonds A."/>
            <person name="Quandt C.A."/>
            <person name="Barry K."/>
            <person name="Liu P."/>
            <person name="Grigoriev I."/>
            <person name="Longcore J.E."/>
            <person name="James T.Y."/>
        </authorList>
    </citation>
    <scope>NUCLEOTIDE SEQUENCE</scope>
    <source>
        <strain evidence="3">JEL0318</strain>
    </source>
</reference>
<feature type="compositionally biased region" description="Basic residues" evidence="1">
    <location>
        <begin position="318"/>
        <end position="328"/>
    </location>
</feature>
<evidence type="ECO:0000313" key="3">
    <source>
        <dbReference type="EMBL" id="KAJ3054670.1"/>
    </source>
</evidence>
<feature type="domain" description="G-patch" evidence="2">
    <location>
        <begin position="25"/>
        <end position="71"/>
    </location>
</feature>
<dbReference type="EMBL" id="JADGJD010000122">
    <property type="protein sequence ID" value="KAJ3054670.1"/>
    <property type="molecule type" value="Genomic_DNA"/>
</dbReference>
<dbReference type="AlphaFoldDB" id="A0AAD5SH04"/>
<proteinExistence type="predicted"/>
<evidence type="ECO:0000259" key="2">
    <source>
        <dbReference type="PROSITE" id="PS50174"/>
    </source>
</evidence>
<dbReference type="GO" id="GO:0010521">
    <property type="term" value="F:telomerase inhibitor activity"/>
    <property type="evidence" value="ECO:0007669"/>
    <property type="project" value="TreeGrafter"/>
</dbReference>
<feature type="compositionally biased region" description="Basic and acidic residues" evidence="1">
    <location>
        <begin position="12"/>
        <end position="23"/>
    </location>
</feature>
<evidence type="ECO:0000256" key="1">
    <source>
        <dbReference type="SAM" id="MobiDB-lite"/>
    </source>
</evidence>
<feature type="compositionally biased region" description="Basic and acidic residues" evidence="1">
    <location>
        <begin position="412"/>
        <end position="423"/>
    </location>
</feature>
<evidence type="ECO:0000313" key="4">
    <source>
        <dbReference type="Proteomes" id="UP001212841"/>
    </source>
</evidence>
<feature type="compositionally biased region" description="Basic residues" evidence="1">
    <location>
        <begin position="402"/>
        <end position="411"/>
    </location>
</feature>
<keyword evidence="4" id="KW-1185">Reference proteome</keyword>
<feature type="compositionally biased region" description="Basic residues" evidence="1">
    <location>
        <begin position="285"/>
        <end position="296"/>
    </location>
</feature>
<dbReference type="PANTHER" id="PTHR23149:SF27">
    <property type="entry name" value="PIN2_TERF1-INTERACTING TELOMERASE INHIBITOR 1"/>
    <property type="match status" value="1"/>
</dbReference>
<feature type="compositionally biased region" description="Basic and acidic residues" evidence="1">
    <location>
        <begin position="367"/>
        <end position="391"/>
    </location>
</feature>
<feature type="region of interest" description="Disordered" evidence="1">
    <location>
        <begin position="94"/>
        <end position="117"/>
    </location>
</feature>
<dbReference type="SMART" id="SM00443">
    <property type="entry name" value="G_patch"/>
    <property type="match status" value="1"/>
</dbReference>
<feature type="compositionally biased region" description="Basic and acidic residues" evidence="1">
    <location>
        <begin position="259"/>
        <end position="284"/>
    </location>
</feature>
<accession>A0AAD5SH04</accession>
<feature type="compositionally biased region" description="Basic residues" evidence="1">
    <location>
        <begin position="356"/>
        <end position="366"/>
    </location>
</feature>
<dbReference type="InterPro" id="IPR000467">
    <property type="entry name" value="G_patch_dom"/>
</dbReference>
<feature type="region of interest" description="Disordered" evidence="1">
    <location>
        <begin position="200"/>
        <end position="227"/>
    </location>
</feature>
<feature type="region of interest" description="Disordered" evidence="1">
    <location>
        <begin position="1"/>
        <end position="23"/>
    </location>
</feature>
<dbReference type="InterPro" id="IPR050656">
    <property type="entry name" value="PINX1"/>
</dbReference>
<comment type="caution">
    <text evidence="3">The sequence shown here is derived from an EMBL/GenBank/DDBJ whole genome shotgun (WGS) entry which is preliminary data.</text>
</comment>
<feature type="compositionally biased region" description="Basic and acidic residues" evidence="1">
    <location>
        <begin position="103"/>
        <end position="114"/>
    </location>
</feature>
<name>A0AAD5SH04_9FUNG</name>
<sequence length="432" mass="47525">MGLAEPKRKQRIGPDPRNKAWADDKSKFGLKMLEKFGWSEGKGLGVNQDGITQHVSVRLKEDNLGVGADRRTVDNWLDNNSAFDQLLQSLATTTGGDSTTVTETREETKAEVEAPKAPAFGRFHRKKFLRNKTVSNYDSADLSRILGKKADSATPTPPPEREPTPEVTPSLTSIPGTTTLTVVSTSNVRDYFEQKMATIGLSSSGASAPKEAGGDWGDEDERPSFGGLGLGFGGARLGSAGAGEETIREVEVAVAVKVTEQKVEEVVRDESDGVEKKSQKEKKEKKEKKKERKEKKRKAEVVDESRDEEASAGEEKKSKKKKKDKQKKKSNESKSDFSDDAPTTNASTAEDGDKPKKSKKDKKKKRKEESAAEESILHTDASAKKRKRDSDGAAAEEEKEGAKKKEKKKKRKDVEGGSEEIKKDKKKRKQSD</sequence>
<dbReference type="Pfam" id="PF01585">
    <property type="entry name" value="G-patch"/>
    <property type="match status" value="1"/>
</dbReference>
<dbReference type="GO" id="GO:0005730">
    <property type="term" value="C:nucleolus"/>
    <property type="evidence" value="ECO:0007669"/>
    <property type="project" value="TreeGrafter"/>
</dbReference>
<feature type="region of interest" description="Disordered" evidence="1">
    <location>
        <begin position="257"/>
        <end position="432"/>
    </location>
</feature>
<dbReference type="GO" id="GO:0003676">
    <property type="term" value="F:nucleic acid binding"/>
    <property type="evidence" value="ECO:0007669"/>
    <property type="project" value="InterPro"/>
</dbReference>
<dbReference type="Proteomes" id="UP001212841">
    <property type="component" value="Unassembled WGS sequence"/>
</dbReference>
<organism evidence="3 4">
    <name type="scientific">Rhizophlyctis rosea</name>
    <dbReference type="NCBI Taxonomy" id="64517"/>
    <lineage>
        <taxon>Eukaryota</taxon>
        <taxon>Fungi</taxon>
        <taxon>Fungi incertae sedis</taxon>
        <taxon>Chytridiomycota</taxon>
        <taxon>Chytridiomycota incertae sedis</taxon>
        <taxon>Chytridiomycetes</taxon>
        <taxon>Rhizophlyctidales</taxon>
        <taxon>Rhizophlyctidaceae</taxon>
        <taxon>Rhizophlyctis</taxon>
    </lineage>
</organism>
<dbReference type="PANTHER" id="PTHR23149">
    <property type="entry name" value="G PATCH DOMAIN CONTAINING PROTEIN"/>
    <property type="match status" value="1"/>
</dbReference>